<sequence>MNALYEFNVQDTGIEGLEVIGRFEEIPRRTSSSLEEEAYANADIEDRDRHVYVMLLDVPFKCDGCHQVGIGSRFSYALCNFDLHTHCADASPNSAALSTLNVFFQILPYLLGDSPRYCNATTLAAKISTALYHCRKCGYDLHPCCAALPHVLNADSNLHHKTSTPCDKCVWKGTSWCYRSDSKKFNFHVDCTIKMWLDNWNELYYGRGSSSGDNRDGMTMVLPVGE</sequence>
<evidence type="ECO:0000313" key="2">
    <source>
        <dbReference type="Proteomes" id="UP001552299"/>
    </source>
</evidence>
<protein>
    <recommendedName>
        <fullName evidence="3">DC1 domain-containing protein</fullName>
    </recommendedName>
</protein>
<dbReference type="PANTHER" id="PTHR46477:SF3">
    <property type="entry name" value="CYSTEINE_HISTIDINE-RICH C1 DOMAIN FAMILY PROTEIN"/>
    <property type="match status" value="1"/>
</dbReference>
<dbReference type="AlphaFoldDB" id="A0ABD0W4H5"/>
<keyword evidence="2" id="KW-1185">Reference proteome</keyword>
<gene>
    <name evidence="1" type="ORF">M5K25_002363</name>
</gene>
<dbReference type="Proteomes" id="UP001552299">
    <property type="component" value="Unassembled WGS sequence"/>
</dbReference>
<dbReference type="InterPro" id="IPR046349">
    <property type="entry name" value="C1-like_sf"/>
</dbReference>
<organism evidence="1 2">
    <name type="scientific">Dendrobium thyrsiflorum</name>
    <name type="common">Pinecone-like raceme dendrobium</name>
    <name type="synonym">Orchid</name>
    <dbReference type="NCBI Taxonomy" id="117978"/>
    <lineage>
        <taxon>Eukaryota</taxon>
        <taxon>Viridiplantae</taxon>
        <taxon>Streptophyta</taxon>
        <taxon>Embryophyta</taxon>
        <taxon>Tracheophyta</taxon>
        <taxon>Spermatophyta</taxon>
        <taxon>Magnoliopsida</taxon>
        <taxon>Liliopsida</taxon>
        <taxon>Asparagales</taxon>
        <taxon>Orchidaceae</taxon>
        <taxon>Epidendroideae</taxon>
        <taxon>Malaxideae</taxon>
        <taxon>Dendrobiinae</taxon>
        <taxon>Dendrobium</taxon>
    </lineage>
</organism>
<proteinExistence type="predicted"/>
<evidence type="ECO:0008006" key="3">
    <source>
        <dbReference type="Google" id="ProtNLM"/>
    </source>
</evidence>
<dbReference type="PANTHER" id="PTHR46477">
    <property type="entry name" value="CYSTEINE/HISTIDINE-RICH C1 DOMAIN FAMILY PROTEIN"/>
    <property type="match status" value="1"/>
</dbReference>
<dbReference type="EMBL" id="JANQDX010000002">
    <property type="protein sequence ID" value="KAL0928122.1"/>
    <property type="molecule type" value="Genomic_DNA"/>
</dbReference>
<evidence type="ECO:0000313" key="1">
    <source>
        <dbReference type="EMBL" id="KAL0928122.1"/>
    </source>
</evidence>
<reference evidence="1 2" key="1">
    <citation type="journal article" date="2024" name="Plant Biotechnol. J.">
        <title>Dendrobium thyrsiflorum genome and its molecular insights into genes involved in important horticultural traits.</title>
        <authorList>
            <person name="Chen B."/>
            <person name="Wang J.Y."/>
            <person name="Zheng P.J."/>
            <person name="Li K.L."/>
            <person name="Liang Y.M."/>
            <person name="Chen X.F."/>
            <person name="Zhang C."/>
            <person name="Zhao X."/>
            <person name="He X."/>
            <person name="Zhang G.Q."/>
            <person name="Liu Z.J."/>
            <person name="Xu Q."/>
        </authorList>
    </citation>
    <scope>NUCLEOTIDE SEQUENCE [LARGE SCALE GENOMIC DNA]</scope>
    <source>
        <strain evidence="1">GZMU011</strain>
    </source>
</reference>
<accession>A0ABD0W4H5</accession>
<name>A0ABD0W4H5_DENTH</name>
<dbReference type="SUPFAM" id="SSF57889">
    <property type="entry name" value="Cysteine-rich domain"/>
    <property type="match status" value="2"/>
</dbReference>
<comment type="caution">
    <text evidence="1">The sequence shown here is derived from an EMBL/GenBank/DDBJ whole genome shotgun (WGS) entry which is preliminary data.</text>
</comment>